<dbReference type="EMBL" id="NFCF01000063">
    <property type="protein sequence ID" value="OTW50899.1"/>
    <property type="molecule type" value="Genomic_DNA"/>
</dbReference>
<gene>
    <name evidence="1" type="ORF">BK699_10165</name>
</gene>
<reference evidence="1 2" key="1">
    <citation type="submission" date="2016-10" db="EMBL/GenBank/DDBJ databases">
        <title>Comparative genomics of Bacillus thuringiensis reveals a path to pathogens against multiple invertebrate hosts.</title>
        <authorList>
            <person name="Zheng J."/>
            <person name="Gao Q."/>
            <person name="Liu H."/>
            <person name="Peng D."/>
            <person name="Ruan L."/>
            <person name="Sun M."/>
        </authorList>
    </citation>
    <scope>NUCLEOTIDE SEQUENCE [LARGE SCALE GENOMIC DNA]</scope>
    <source>
        <strain evidence="1">BGSC 4AC1</strain>
    </source>
</reference>
<sequence>MNDLLINKGVELIMEMIDRLSVMNILDSSKNNGNYLALSHIIKIDNMSKAAERVNKWLTQYNSPVQTLSSKTAKQFLRFINTLHPDQTHKVELMPNVSENILLRISKNLILHCEYFSGEQNNSLNIWLEGIVINENTAKEEIVLLFNWIADIVKKSKSAALLSRY</sequence>
<evidence type="ECO:0000313" key="2">
    <source>
        <dbReference type="Proteomes" id="UP000195152"/>
    </source>
</evidence>
<evidence type="ECO:0000313" key="1">
    <source>
        <dbReference type="EMBL" id="OTW50899.1"/>
    </source>
</evidence>
<organism evidence="1 2">
    <name type="scientific">Bacillus thuringiensis serovar mexicanensis</name>
    <dbReference type="NCBI Taxonomy" id="180868"/>
    <lineage>
        <taxon>Bacteria</taxon>
        <taxon>Bacillati</taxon>
        <taxon>Bacillota</taxon>
        <taxon>Bacilli</taxon>
        <taxon>Bacillales</taxon>
        <taxon>Bacillaceae</taxon>
        <taxon>Bacillus</taxon>
        <taxon>Bacillus cereus group</taxon>
    </lineage>
</organism>
<accession>A0A242WC09</accession>
<name>A0A242WC09_BACTU</name>
<protein>
    <submittedName>
        <fullName evidence="1">Uncharacterized protein</fullName>
    </submittedName>
</protein>
<dbReference type="Proteomes" id="UP000195152">
    <property type="component" value="Unassembled WGS sequence"/>
</dbReference>
<proteinExistence type="predicted"/>
<dbReference type="AlphaFoldDB" id="A0A242WC09"/>
<comment type="caution">
    <text evidence="1">The sequence shown here is derived from an EMBL/GenBank/DDBJ whole genome shotgun (WGS) entry which is preliminary data.</text>
</comment>